<evidence type="ECO:0000313" key="2">
    <source>
        <dbReference type="EMBL" id="SOS31010.1"/>
    </source>
</evidence>
<dbReference type="Proteomes" id="UP000239665">
    <property type="component" value="Plasmid PP5"/>
</dbReference>
<organism evidence="2 3">
    <name type="scientific">Pseudomonas syringae pv. avii</name>
    <dbReference type="NCBI Taxonomy" id="663959"/>
    <lineage>
        <taxon>Bacteria</taxon>
        <taxon>Pseudomonadati</taxon>
        <taxon>Pseudomonadota</taxon>
        <taxon>Gammaproteobacteria</taxon>
        <taxon>Pseudomonadales</taxon>
        <taxon>Pseudomonadaceae</taxon>
        <taxon>Pseudomonas</taxon>
        <taxon>Pseudomonas syringae</taxon>
    </lineage>
</organism>
<reference evidence="2 3" key="1">
    <citation type="submission" date="2017-11" db="EMBL/GenBank/DDBJ databases">
        <authorList>
            <person name="Blom J."/>
        </authorList>
    </citation>
    <scope>NUCLEOTIDE SEQUENCE [LARGE SCALE GENOMIC DNA]</scope>
    <source>
        <strain evidence="2 3">CFBP3846</strain>
        <plasmid evidence="3">pp5</plasmid>
    </source>
</reference>
<evidence type="ECO:0000256" key="1">
    <source>
        <dbReference type="SAM" id="Phobius"/>
    </source>
</evidence>
<keyword evidence="1" id="KW-0812">Transmembrane</keyword>
<name>A0ABY1UG96_PSESX</name>
<keyword evidence="1" id="KW-1133">Transmembrane helix</keyword>
<accession>A0ABY1UG96</accession>
<proteinExistence type="predicted"/>
<keyword evidence="2" id="KW-0614">Plasmid</keyword>
<gene>
    <name evidence="2" type="ORF">CFBP3846_P500067</name>
</gene>
<keyword evidence="3" id="KW-1185">Reference proteome</keyword>
<evidence type="ECO:0000313" key="3">
    <source>
        <dbReference type="Proteomes" id="UP000239665"/>
    </source>
</evidence>
<sequence>MWRFTMSDNDNDHRASSLSIIIGCTELLHDAQISKLSFVTSKDDRAFPKAAIRTFMLHPCVFSGISSCFFKIILRRV</sequence>
<protein>
    <submittedName>
        <fullName evidence="2">Membrane protein</fullName>
    </submittedName>
</protein>
<feature type="transmembrane region" description="Helical" evidence="1">
    <location>
        <begin position="55"/>
        <end position="74"/>
    </location>
</feature>
<keyword evidence="1" id="KW-0472">Membrane</keyword>
<dbReference type="EMBL" id="LT963407">
    <property type="protein sequence ID" value="SOS31010.1"/>
    <property type="molecule type" value="Genomic_DNA"/>
</dbReference>
<geneLocation type="plasmid" evidence="3">
    <name>pp5</name>
</geneLocation>